<protein>
    <submittedName>
        <fullName evidence="3">Uncharacterized protein</fullName>
    </submittedName>
</protein>
<reference evidence="8" key="6">
    <citation type="submission" date="2019-02" db="EMBL/GenBank/DDBJ databases">
        <title>FDA dAtabase for Regulatory Grade micrObial Sequences (FDA-ARGOS): Supporting development and validation of Infectious Disease Dx tests.</title>
        <authorList>
            <person name="Duncan R."/>
            <person name="Fisher C."/>
            <person name="Tallon L."/>
            <person name="Sadzewicz L."/>
            <person name="Sengamalay N."/>
            <person name="Ott S."/>
            <person name="Godinez A."/>
            <person name="Nagaraj S."/>
            <person name="Vavikolanu K."/>
            <person name="Nadendla S."/>
            <person name="Aluvathingal J."/>
            <person name="Sichtig H."/>
        </authorList>
    </citation>
    <scope>NUCLEOTIDE SEQUENCE [LARGE SCALE GENOMIC DNA]</scope>
    <source>
        <strain evidence="8">FDAARGOS_361</strain>
    </source>
</reference>
<evidence type="ECO:0000313" key="8">
    <source>
        <dbReference type="Proteomes" id="UP000318447"/>
    </source>
</evidence>
<proteinExistence type="predicted"/>
<evidence type="ECO:0000313" key="4">
    <source>
        <dbReference type="EMBL" id="CBZ37702.1"/>
    </source>
</evidence>
<dbReference type="PANTHER" id="PTHR39668">
    <property type="entry name" value="HYPOTHETICAL TRANSMEMBRANE PROTEIN L6586.03-RELATED"/>
    <property type="match status" value="1"/>
</dbReference>
<organism evidence="3 7">
    <name type="scientific">Leishmania donovani</name>
    <dbReference type="NCBI Taxonomy" id="5661"/>
    <lineage>
        <taxon>Eukaryota</taxon>
        <taxon>Discoba</taxon>
        <taxon>Euglenozoa</taxon>
        <taxon>Kinetoplastea</taxon>
        <taxon>Metakinetoplastina</taxon>
        <taxon>Trypanosomatida</taxon>
        <taxon>Trypanosomatidae</taxon>
        <taxon>Leishmaniinae</taxon>
        <taxon>Leishmania</taxon>
    </lineage>
</organism>
<dbReference type="RefSeq" id="XP_003864384.1">
    <property type="nucleotide sequence ID" value="XM_003864336.1"/>
</dbReference>
<reference evidence="4" key="2">
    <citation type="submission" date="2011-01" db="EMBL/GenBank/DDBJ databases">
        <authorList>
            <person name="Zhao B.P."/>
            <person name="Ren Z.A."/>
            <person name="Li C.D."/>
        </authorList>
    </citation>
    <scope>NUCLEOTIDE SEQUENCE</scope>
    <source>
        <strain evidence="4">BPK282A1</strain>
    </source>
</reference>
<accession>E9BR23</accession>
<dbReference type="VEuPathDB" id="TriTrypDB:LdCL_340030200"/>
<reference evidence="6" key="3">
    <citation type="submission" date="2011-02" db="EMBL/GenBank/DDBJ databases">
        <title>Whole genome sequencing of Leishmania donovani clinical lines reveals dynamic variation related to drug resistance.</title>
        <authorList>
            <person name="Downing T."/>
            <person name="Imamura H."/>
            <person name="Sanders M."/>
            <person name="Decuypere S."/>
            <person name="Hertz-Fowler C."/>
            <person name="Clark T.G."/>
            <person name="Rijal S."/>
            <person name="Sundar S."/>
            <person name="Quail M.A."/>
            <person name="De Doncker S."/>
            <person name="Maes I."/>
            <person name="Vanaerschot M."/>
            <person name="Stark O."/>
            <person name="Schonian G."/>
            <person name="Dujardin J.C."/>
            <person name="Berriman M."/>
        </authorList>
    </citation>
    <scope>NUCLEOTIDE SEQUENCE [LARGE SCALE GENOMIC DNA]</scope>
    <source>
        <strain evidence="6">BPK282A1</strain>
    </source>
</reference>
<keyword evidence="7" id="KW-1185">Reference proteome</keyword>
<dbReference type="OMA" id="SVINKWD"/>
<feature type="region of interest" description="Disordered" evidence="1">
    <location>
        <begin position="117"/>
        <end position="138"/>
    </location>
</feature>
<dbReference type="Proteomes" id="UP000274082">
    <property type="component" value="Chromosome 34"/>
</dbReference>
<keyword evidence="2" id="KW-0472">Membrane</keyword>
<feature type="compositionally biased region" description="Gly residues" evidence="1">
    <location>
        <begin position="124"/>
        <end position="138"/>
    </location>
</feature>
<dbReference type="EMBL" id="FR799621">
    <property type="protein sequence ID" value="CBZ37702.1"/>
    <property type="molecule type" value="Genomic_DNA"/>
</dbReference>
<reference evidence="4 6" key="1">
    <citation type="journal article" date="2011" name="Genome Res.">
        <title>Whole genome sequencing of multiple Leishmania donovani clinical isolates provides insights into population structure and mechanisms of drug resistance.</title>
        <authorList>
            <person name="Downing T."/>
            <person name="Imamura H."/>
            <person name="Decuypere S."/>
            <person name="Clark T.G."/>
            <person name="Coombs G.H."/>
            <person name="Cotton J.A."/>
            <person name="Hilley J.D."/>
            <person name="de Doncker S."/>
            <person name="Maes I."/>
            <person name="Mottram J.C."/>
            <person name="Quail M.A."/>
            <person name="Rijal S."/>
            <person name="Sanders M."/>
            <person name="Schonian G."/>
            <person name="Stark O."/>
            <person name="Sundar S."/>
            <person name="Vanaerschot M."/>
            <person name="Hertz-Fowler C."/>
            <person name="Dujardin J.C."/>
            <person name="Berriman M."/>
        </authorList>
    </citation>
    <scope>NUCLEOTIDE SEQUENCE [LARGE SCALE GENOMIC DNA]</scope>
    <source>
        <strain evidence="4 6">BPK282A1</strain>
    </source>
</reference>
<name>A0A3Q8IFM2_LEIDO</name>
<dbReference type="VEuPathDB" id="TriTrypDB:LdBPK_342250.1"/>
<dbReference type="KEGG" id="ldo:LDBPK_342250"/>
<dbReference type="PANTHER" id="PTHR39668:SF2">
    <property type="match status" value="1"/>
</dbReference>
<keyword evidence="2" id="KW-1133">Transmembrane helix</keyword>
<dbReference type="Proteomes" id="UP000318447">
    <property type="component" value="Unassembled WGS sequence"/>
</dbReference>
<keyword evidence="2" id="KW-0812">Transmembrane</keyword>
<dbReference type="EMBL" id="RHLC01000004">
    <property type="protein sequence ID" value="TPP40130.1"/>
    <property type="molecule type" value="Genomic_DNA"/>
</dbReference>
<feature type="transmembrane region" description="Helical" evidence="2">
    <location>
        <begin position="55"/>
        <end position="71"/>
    </location>
</feature>
<evidence type="ECO:0000313" key="5">
    <source>
        <dbReference type="EMBL" id="TPP40130.1"/>
    </source>
</evidence>
<evidence type="ECO:0000256" key="1">
    <source>
        <dbReference type="SAM" id="MobiDB-lite"/>
    </source>
</evidence>
<dbReference type="GeneID" id="13392793"/>
<evidence type="ECO:0000313" key="7">
    <source>
        <dbReference type="Proteomes" id="UP000274082"/>
    </source>
</evidence>
<sequence length="138" mass="14890">MGFGTRSCMVFCYLNGVCAVFISYLFKIGIDSMAITSVINKWDRQEKARACRNAGILYLILAVAVTVKDAIDTCRERRLSRGVDQRMAEYGVADAHAGAEETVPLLECSAYVHGDGTRRRSVAGRGGSGSGGYGGAYY</sequence>
<feature type="transmembrane region" description="Helical" evidence="2">
    <location>
        <begin position="12"/>
        <end position="35"/>
    </location>
</feature>
<reference evidence="3 7" key="4">
    <citation type="journal article" date="2018" name="Sci. Rep.">
        <title>A complete Leishmania donovani reference genome identifies novel genetic variations associated with virulence.</title>
        <authorList>
            <person name="Lypaczewski P."/>
            <person name="Hoshizaki J."/>
            <person name="Zhang W.-W."/>
            <person name="McCall L.-I."/>
            <person name="Torcivia-Rodriguez J."/>
            <person name="Simonyan V."/>
            <person name="Kaur A."/>
            <person name="Dewar K."/>
            <person name="Matlashewski G."/>
        </authorList>
    </citation>
    <scope>NUCLEOTIDE SEQUENCE [LARGE SCALE GENOMIC DNA]</scope>
    <source>
        <strain evidence="3 7">LdCL</strain>
    </source>
</reference>
<evidence type="ECO:0000313" key="3">
    <source>
        <dbReference type="EMBL" id="AYU82580.1"/>
    </source>
</evidence>
<evidence type="ECO:0000313" key="6">
    <source>
        <dbReference type="Proteomes" id="UP000008980"/>
    </source>
</evidence>
<dbReference type="OrthoDB" id="272020at2759"/>
<dbReference type="VEuPathDB" id="TriTrypDB:LDHU3_34.3740"/>
<dbReference type="EMBL" id="CP029533">
    <property type="protein sequence ID" value="AYU82580.1"/>
    <property type="molecule type" value="Genomic_DNA"/>
</dbReference>
<reference evidence="5" key="5">
    <citation type="submission" date="2019-02" db="EMBL/GenBank/DDBJ databases">
        <title>FDA dAtabase for Regulatory Grade micrObial Sequences (FDA-ARGOS): Supporting development and validation of Infectious Disease Dx tests.</title>
        <authorList>
            <person name="Duncan R."/>
            <person name="Fisher C."/>
            <person name="Tallon L.J."/>
            <person name="Sadzewicz L."/>
            <person name="Sengamalay N."/>
            <person name="Ott S."/>
            <person name="Godinez A."/>
            <person name="Nagaraj S."/>
            <person name="Nadendla S."/>
            <person name="Sichtig H."/>
        </authorList>
    </citation>
    <scope>NUCLEOTIDE SEQUENCE</scope>
    <source>
        <strain evidence="5">FDAARGOS_361</strain>
    </source>
</reference>
<gene>
    <name evidence="5" type="ORF">CGC21_26420</name>
    <name evidence="4" type="ORF">LDBPK_342250</name>
    <name evidence="3" type="ORF">LdCL_340030200</name>
</gene>
<evidence type="ECO:0000256" key="2">
    <source>
        <dbReference type="SAM" id="Phobius"/>
    </source>
</evidence>
<accession>A0A3Q8IFM2</accession>
<dbReference type="Proteomes" id="UP000008980">
    <property type="component" value="Chromosome 34"/>
</dbReference>
<dbReference type="AlphaFoldDB" id="A0A3Q8IFM2"/>